<accession>A0A378Q4N6</accession>
<sequence length="227" mass="25707">MEKLQQAYNDYQETIGLLPLAKRYTQNLANARFLWRNRVGAEQILVKITDSENPEKTWQFNSDDNISLQNFDQDNAKINELASHIADSFTTGKYLLLKVEGFAKVGAGQRIFPSQEMRDKDKDNKSKFLYEIKTPTGLCAGLHSEKIGNAIRTIDTWYDSELESGIKPAIAIEPYGSVPTQGQAYRTSKKDLYSLMVKFINNEEMPDEEKHFVVANLIRGGVFGGND</sequence>
<evidence type="ECO:0000313" key="1">
    <source>
        <dbReference type="EMBL" id="STY95635.1"/>
    </source>
</evidence>
<proteinExistence type="predicted"/>
<evidence type="ECO:0000313" key="2">
    <source>
        <dbReference type="Proteomes" id="UP000255193"/>
    </source>
</evidence>
<dbReference type="AlphaFoldDB" id="A0A378Q4N6"/>
<protein>
    <submittedName>
        <fullName evidence="1">CRISPR type I-F/YPEST-associated protein Csy3</fullName>
    </submittedName>
</protein>
<dbReference type="EMBL" id="UGQA01000001">
    <property type="protein sequence ID" value="STY95635.1"/>
    <property type="molecule type" value="Genomic_DNA"/>
</dbReference>
<dbReference type="Pfam" id="PF09615">
    <property type="entry name" value="Cas_Csy3"/>
    <property type="match status" value="1"/>
</dbReference>
<gene>
    <name evidence="1" type="ORF">NCTC11091_01432</name>
</gene>
<name>A0A378Q4N6_9GAMM</name>
<reference evidence="1 2" key="1">
    <citation type="submission" date="2018-06" db="EMBL/GenBank/DDBJ databases">
        <authorList>
            <consortium name="Pathogen Informatics"/>
            <person name="Doyle S."/>
        </authorList>
    </citation>
    <scope>NUCLEOTIDE SEQUENCE [LARGE SCALE GENOMIC DNA]</scope>
    <source>
        <strain evidence="1 2">NCTC11091</strain>
    </source>
</reference>
<dbReference type="Proteomes" id="UP000255193">
    <property type="component" value="Unassembled WGS sequence"/>
</dbReference>
<organism evidence="1 2">
    <name type="scientific">Faucicola atlantae</name>
    <dbReference type="NCBI Taxonomy" id="34059"/>
    <lineage>
        <taxon>Bacteria</taxon>
        <taxon>Pseudomonadati</taxon>
        <taxon>Pseudomonadota</taxon>
        <taxon>Gammaproteobacteria</taxon>
        <taxon>Moraxellales</taxon>
        <taxon>Moraxellaceae</taxon>
        <taxon>Faucicola</taxon>
    </lineage>
</organism>
<dbReference type="NCBIfam" id="TIGR02566">
    <property type="entry name" value="cas_Csy3"/>
    <property type="match status" value="1"/>
</dbReference>
<dbReference type="InterPro" id="IPR013399">
    <property type="entry name" value="CRISPR-assoc_prot_Csy3"/>
</dbReference>